<reference evidence="10" key="1">
    <citation type="submission" date="2016-06" db="EMBL/GenBank/DDBJ databases">
        <title>Parallel loss of symbiosis genes in relatives of nitrogen-fixing non-legume Parasponia.</title>
        <authorList>
            <person name="Van Velzen R."/>
            <person name="Holmer R."/>
            <person name="Bu F."/>
            <person name="Rutten L."/>
            <person name="Van Zeijl A."/>
            <person name="Liu W."/>
            <person name="Santuari L."/>
            <person name="Cao Q."/>
            <person name="Sharma T."/>
            <person name="Shen D."/>
            <person name="Roswanjaya Y."/>
            <person name="Wardhani T."/>
            <person name="Kalhor M.S."/>
            <person name="Jansen J."/>
            <person name="Van den Hoogen J."/>
            <person name="Gungor B."/>
            <person name="Hartog M."/>
            <person name="Hontelez J."/>
            <person name="Verver J."/>
            <person name="Yang W.-C."/>
            <person name="Schijlen E."/>
            <person name="Repin R."/>
            <person name="Schilthuizen M."/>
            <person name="Schranz E."/>
            <person name="Heidstra R."/>
            <person name="Miyata K."/>
            <person name="Fedorova E."/>
            <person name="Kohlen W."/>
            <person name="Bisseling T."/>
            <person name="Smit S."/>
            <person name="Geurts R."/>
        </authorList>
    </citation>
    <scope>NUCLEOTIDE SEQUENCE [LARGE SCALE GENOMIC DNA]</scope>
    <source>
        <strain evidence="10">cv. RG33-2</strain>
    </source>
</reference>
<dbReference type="GO" id="GO:0009908">
    <property type="term" value="P:flower development"/>
    <property type="evidence" value="ECO:0007669"/>
    <property type="project" value="UniProtKB-KW"/>
</dbReference>
<keyword evidence="2 5" id="KW-0217">Developmental protein</keyword>
<dbReference type="PANTHER" id="PTHR31791:SF47">
    <property type="entry name" value="INACTIVE FRIGIDA-LIKE PROTEIN 2"/>
    <property type="match status" value="1"/>
</dbReference>
<keyword evidence="3 5" id="KW-0221">Differentiation</keyword>
<accession>A0A2P5F8J5</accession>
<dbReference type="InterPro" id="IPR012474">
    <property type="entry name" value="Frigida"/>
</dbReference>
<keyword evidence="7" id="KW-0812">Transmembrane</keyword>
<comment type="caution">
    <text evidence="9">The sequence shown here is derived from an EMBL/GenBank/DDBJ whole genome shotgun (WGS) entry which is preliminary data.</text>
</comment>
<keyword evidence="8" id="KW-0732">Signal</keyword>
<dbReference type="InParanoid" id="A0A2P5F8J5"/>
<keyword evidence="7" id="KW-1133">Transmembrane helix</keyword>
<dbReference type="GO" id="GO:0030154">
    <property type="term" value="P:cell differentiation"/>
    <property type="evidence" value="ECO:0007669"/>
    <property type="project" value="UniProtKB-KW"/>
</dbReference>
<evidence type="ECO:0000256" key="2">
    <source>
        <dbReference type="ARBA" id="ARBA00022473"/>
    </source>
</evidence>
<evidence type="ECO:0000256" key="7">
    <source>
        <dbReference type="SAM" id="Phobius"/>
    </source>
</evidence>
<gene>
    <name evidence="9" type="ORF">TorRG33x02_101470</name>
</gene>
<dbReference type="AlphaFoldDB" id="A0A2P5F8J5"/>
<dbReference type="Proteomes" id="UP000237000">
    <property type="component" value="Unassembled WGS sequence"/>
</dbReference>
<evidence type="ECO:0000256" key="1">
    <source>
        <dbReference type="ARBA" id="ARBA00008956"/>
    </source>
</evidence>
<organism evidence="9 10">
    <name type="scientific">Trema orientale</name>
    <name type="common">Charcoal tree</name>
    <name type="synonym">Celtis orientalis</name>
    <dbReference type="NCBI Taxonomy" id="63057"/>
    <lineage>
        <taxon>Eukaryota</taxon>
        <taxon>Viridiplantae</taxon>
        <taxon>Streptophyta</taxon>
        <taxon>Embryophyta</taxon>
        <taxon>Tracheophyta</taxon>
        <taxon>Spermatophyta</taxon>
        <taxon>Magnoliopsida</taxon>
        <taxon>eudicotyledons</taxon>
        <taxon>Gunneridae</taxon>
        <taxon>Pentapetalae</taxon>
        <taxon>rosids</taxon>
        <taxon>fabids</taxon>
        <taxon>Rosales</taxon>
        <taxon>Cannabaceae</taxon>
        <taxon>Trema</taxon>
    </lineage>
</organism>
<dbReference type="PANTHER" id="PTHR31791">
    <property type="entry name" value="FRIGIDA-LIKE PROTEIN 3-RELATED"/>
    <property type="match status" value="1"/>
</dbReference>
<dbReference type="EMBL" id="JXTC01000054">
    <property type="protein sequence ID" value="PON94108.1"/>
    <property type="molecule type" value="Genomic_DNA"/>
</dbReference>
<dbReference type="STRING" id="63057.A0A2P5F8J5"/>
<feature type="transmembrane region" description="Helical" evidence="7">
    <location>
        <begin position="256"/>
        <end position="279"/>
    </location>
</feature>
<comment type="similarity">
    <text evidence="1 5">Belongs to the Frigida family.</text>
</comment>
<evidence type="ECO:0000313" key="10">
    <source>
        <dbReference type="Proteomes" id="UP000237000"/>
    </source>
</evidence>
<keyword evidence="10" id="KW-1185">Reference proteome</keyword>
<keyword evidence="4 5" id="KW-0287">Flowering</keyword>
<proteinExistence type="inferred from homology"/>
<evidence type="ECO:0000256" key="4">
    <source>
        <dbReference type="ARBA" id="ARBA00023089"/>
    </source>
</evidence>
<evidence type="ECO:0000256" key="5">
    <source>
        <dbReference type="RuleBase" id="RU364012"/>
    </source>
</evidence>
<dbReference type="OrthoDB" id="1166059at2759"/>
<keyword evidence="7" id="KW-0472">Membrane</keyword>
<evidence type="ECO:0000256" key="6">
    <source>
        <dbReference type="SAM" id="MobiDB-lite"/>
    </source>
</evidence>
<feature type="chain" id="PRO_5015195254" description="FRIGIDA-like protein" evidence="8">
    <location>
        <begin position="21"/>
        <end position="281"/>
    </location>
</feature>
<sequence length="281" mass="31169">MRTVMKTLNCGALLLEQLMAVCPDVGIEKREKAKNLALEWKGKMRKDGEYPLECLGFLHLVAAYGLASDFDMDELLDHFVIVVKYRQAVDLCRKICLVDKVEERCYIQEQLEMQKASRKGMHPQVAPAVKPTQPQYQLANHPDKEKQKQQSGKKRPRPDAPLGPTSALKTFRAAKSIVPSYQQPHLPAGPVPYVSSSAAPYAVSGVVQSAARYAGSSAGTYGLAGEPTGFPGNPSATRSQLYVAEQYVPSGYYDNFLWWIWFTTAIPSILLSPVMLYLLCL</sequence>
<dbReference type="Pfam" id="PF07899">
    <property type="entry name" value="Frigida"/>
    <property type="match status" value="1"/>
</dbReference>
<protein>
    <recommendedName>
        <fullName evidence="5">FRIGIDA-like protein</fullName>
    </recommendedName>
</protein>
<evidence type="ECO:0000313" key="9">
    <source>
        <dbReference type="EMBL" id="PON94108.1"/>
    </source>
</evidence>
<feature type="region of interest" description="Disordered" evidence="6">
    <location>
        <begin position="136"/>
        <end position="165"/>
    </location>
</feature>
<evidence type="ECO:0000256" key="8">
    <source>
        <dbReference type="SAM" id="SignalP"/>
    </source>
</evidence>
<name>A0A2P5F8J5_TREOI</name>
<feature type="signal peptide" evidence="8">
    <location>
        <begin position="1"/>
        <end position="20"/>
    </location>
</feature>
<evidence type="ECO:0000256" key="3">
    <source>
        <dbReference type="ARBA" id="ARBA00022782"/>
    </source>
</evidence>